<accession>A0A0D7BNP7</accession>
<dbReference type="OrthoDB" id="62798at2759"/>
<evidence type="ECO:0000313" key="4">
    <source>
        <dbReference type="Proteomes" id="UP000054007"/>
    </source>
</evidence>
<dbReference type="STRING" id="1314674.A0A0D7BNP7"/>
<dbReference type="SMART" id="SM00128">
    <property type="entry name" value="IPPc"/>
    <property type="match status" value="1"/>
</dbReference>
<dbReference type="InterPro" id="IPR046985">
    <property type="entry name" value="IP5"/>
</dbReference>
<dbReference type="GO" id="GO:0046856">
    <property type="term" value="P:phosphatidylinositol dephosphorylation"/>
    <property type="evidence" value="ECO:0007669"/>
    <property type="project" value="InterPro"/>
</dbReference>
<keyword evidence="4" id="KW-1185">Reference proteome</keyword>
<organism evidence="3 4">
    <name type="scientific">Cylindrobasidium torrendii FP15055 ss-10</name>
    <dbReference type="NCBI Taxonomy" id="1314674"/>
    <lineage>
        <taxon>Eukaryota</taxon>
        <taxon>Fungi</taxon>
        <taxon>Dikarya</taxon>
        <taxon>Basidiomycota</taxon>
        <taxon>Agaricomycotina</taxon>
        <taxon>Agaricomycetes</taxon>
        <taxon>Agaricomycetidae</taxon>
        <taxon>Agaricales</taxon>
        <taxon>Marasmiineae</taxon>
        <taxon>Physalacriaceae</taxon>
        <taxon>Cylindrobasidium</taxon>
    </lineage>
</organism>
<dbReference type="Gene3D" id="3.60.10.10">
    <property type="entry name" value="Endonuclease/exonuclease/phosphatase"/>
    <property type="match status" value="1"/>
</dbReference>
<keyword evidence="1" id="KW-1133">Transmembrane helix</keyword>
<evidence type="ECO:0000313" key="3">
    <source>
        <dbReference type="EMBL" id="KIY72112.1"/>
    </source>
</evidence>
<feature type="transmembrane region" description="Helical" evidence="1">
    <location>
        <begin position="389"/>
        <end position="411"/>
    </location>
</feature>
<dbReference type="Pfam" id="PF22669">
    <property type="entry name" value="Exo_endo_phos2"/>
    <property type="match status" value="1"/>
</dbReference>
<dbReference type="GO" id="GO:0004439">
    <property type="term" value="F:phosphatidylinositol-4,5-bisphosphate 5-phosphatase activity"/>
    <property type="evidence" value="ECO:0007669"/>
    <property type="project" value="TreeGrafter"/>
</dbReference>
<dbReference type="InterPro" id="IPR000300">
    <property type="entry name" value="IPPc"/>
</dbReference>
<evidence type="ECO:0000259" key="2">
    <source>
        <dbReference type="SMART" id="SM00128"/>
    </source>
</evidence>
<dbReference type="EMBL" id="KN880447">
    <property type="protein sequence ID" value="KIY72112.1"/>
    <property type="molecule type" value="Genomic_DNA"/>
</dbReference>
<dbReference type="PANTHER" id="PTHR11200:SF286">
    <property type="entry name" value="5-PHOSPHATASE, PUTATIVE (AFU_ORTHOLOGUE AFUA_5G07600)-RELATED"/>
    <property type="match status" value="1"/>
</dbReference>
<gene>
    <name evidence="3" type="ORF">CYLTODRAFT_389343</name>
</gene>
<dbReference type="SUPFAM" id="SSF56219">
    <property type="entry name" value="DNase I-like"/>
    <property type="match status" value="1"/>
</dbReference>
<reference evidence="3 4" key="1">
    <citation type="journal article" date="2015" name="Fungal Genet. Biol.">
        <title>Evolution of novel wood decay mechanisms in Agaricales revealed by the genome sequences of Fistulina hepatica and Cylindrobasidium torrendii.</title>
        <authorList>
            <person name="Floudas D."/>
            <person name="Held B.W."/>
            <person name="Riley R."/>
            <person name="Nagy L.G."/>
            <person name="Koehler G."/>
            <person name="Ransdell A.S."/>
            <person name="Younus H."/>
            <person name="Chow J."/>
            <person name="Chiniquy J."/>
            <person name="Lipzen A."/>
            <person name="Tritt A."/>
            <person name="Sun H."/>
            <person name="Haridas S."/>
            <person name="LaButti K."/>
            <person name="Ohm R.A."/>
            <person name="Kues U."/>
            <person name="Blanchette R.A."/>
            <person name="Grigoriev I.V."/>
            <person name="Minto R.E."/>
            <person name="Hibbett D.S."/>
        </authorList>
    </citation>
    <scope>NUCLEOTIDE SEQUENCE [LARGE SCALE GENOMIC DNA]</scope>
    <source>
        <strain evidence="3 4">FP15055 ss-10</strain>
    </source>
</reference>
<proteinExistence type="predicted"/>
<dbReference type="AlphaFoldDB" id="A0A0D7BNP7"/>
<dbReference type="InterPro" id="IPR036691">
    <property type="entry name" value="Endo/exonu/phosph_ase_sf"/>
</dbReference>
<protein>
    <submittedName>
        <fullName evidence="3">Inositol polyphosphate phosphatase</fullName>
    </submittedName>
</protein>
<sequence length="425" mass="47222">MVETVGADDLLVQLATYNTNLQGKQGVPQDLVDWLAPTLQVSTFLSRSPRASDIIAVGFQELLPLHLGLSGLSTAVIDHRAAHILSELESHAPNKEKYVLVSKIVNAGLALLIYARDDTVARTVCDVQTSWTGCGPMFMGNKGAVAVRFRIPGESNDSGQTFTFVCAHLTAHAHLLDRRIDDWNHIVSSLLFPPLEGSDTPSTLYDTSNLFLLGDLNFRVDPPDGHPLHDFHLKDIPVARTIEPEETRSALKEFDQLLVEQRKGNTLIGLREGDFWKFKCTYKYELGEVDTYNTKRVPSWTDRILYVSHLDAADTQVTSHIKNLLYTHVPGYTTSDHKPVVAVLAVPQRPTPSSSIPLIHLPSNYTPTIDSKANLKRYTGLAVDRVIGIVWWLFTIIGAGSAVVGLFNFFVGFGAWRWWRTPTNV</sequence>
<keyword evidence="1" id="KW-0472">Membrane</keyword>
<feature type="domain" description="Inositol polyphosphate-related phosphatase" evidence="2">
    <location>
        <begin position="8"/>
        <end position="352"/>
    </location>
</feature>
<keyword evidence="1" id="KW-0812">Transmembrane</keyword>
<dbReference type="PANTHER" id="PTHR11200">
    <property type="entry name" value="INOSITOL 5-PHOSPHATASE"/>
    <property type="match status" value="1"/>
</dbReference>
<dbReference type="Proteomes" id="UP000054007">
    <property type="component" value="Unassembled WGS sequence"/>
</dbReference>
<evidence type="ECO:0000256" key="1">
    <source>
        <dbReference type="SAM" id="Phobius"/>
    </source>
</evidence>
<name>A0A0D7BNP7_9AGAR</name>